<dbReference type="EMBL" id="MLKD01000001">
    <property type="protein sequence ID" value="OQE32262.1"/>
    <property type="molecule type" value="Genomic_DNA"/>
</dbReference>
<sequence length="251" mass="27688">MATELPLATLNALEVKGRANQNQLLGLAAPSIGRTSTRYAALPPGYVKQSPPRETIGYFIEPLPDHLCEYAPPGTNYREGPIDNEDSRFRRIVVDKPSLNAAGVQVVDGAGNPVYTSRWHGRVDPGLIAILDIERSSGLDLAIAHLSVAIYKHFYSPRVLSCIIYETVIEYETQDLLEDAATVLTQFPFVLTEANTLFWRILGTKLGRVACQIVLGGLGPNVKKVSQITVYHNGFEHELRFDFAPITRPTT</sequence>
<dbReference type="AlphaFoldDB" id="A0A1V6U134"/>
<name>A0A1V6U134_9EURO</name>
<comment type="caution">
    <text evidence="1">The sequence shown here is derived from an EMBL/GenBank/DDBJ whole genome shotgun (WGS) entry which is preliminary data.</text>
</comment>
<evidence type="ECO:0000313" key="1">
    <source>
        <dbReference type="EMBL" id="OQE32262.1"/>
    </source>
</evidence>
<dbReference type="Proteomes" id="UP000191285">
    <property type="component" value="Unassembled WGS sequence"/>
</dbReference>
<gene>
    <name evidence="1" type="ORF">PENSTE_c001G04772</name>
</gene>
<proteinExistence type="predicted"/>
<evidence type="ECO:0000313" key="2">
    <source>
        <dbReference type="Proteomes" id="UP000191285"/>
    </source>
</evidence>
<keyword evidence="2" id="KW-1185">Reference proteome</keyword>
<protein>
    <submittedName>
        <fullName evidence="1">Uncharacterized protein</fullName>
    </submittedName>
</protein>
<accession>A0A1V6U134</accession>
<organism evidence="1 2">
    <name type="scientific">Penicillium steckii</name>
    <dbReference type="NCBI Taxonomy" id="303698"/>
    <lineage>
        <taxon>Eukaryota</taxon>
        <taxon>Fungi</taxon>
        <taxon>Dikarya</taxon>
        <taxon>Ascomycota</taxon>
        <taxon>Pezizomycotina</taxon>
        <taxon>Eurotiomycetes</taxon>
        <taxon>Eurotiomycetidae</taxon>
        <taxon>Eurotiales</taxon>
        <taxon>Aspergillaceae</taxon>
        <taxon>Penicillium</taxon>
    </lineage>
</organism>
<reference evidence="2" key="1">
    <citation type="journal article" date="2017" name="Nat. Microbiol.">
        <title>Global analysis of biosynthetic gene clusters reveals vast potential of secondary metabolite production in Penicillium species.</title>
        <authorList>
            <person name="Nielsen J.C."/>
            <person name="Grijseels S."/>
            <person name="Prigent S."/>
            <person name="Ji B."/>
            <person name="Dainat J."/>
            <person name="Nielsen K.F."/>
            <person name="Frisvad J.C."/>
            <person name="Workman M."/>
            <person name="Nielsen J."/>
        </authorList>
    </citation>
    <scope>NUCLEOTIDE SEQUENCE [LARGE SCALE GENOMIC DNA]</scope>
    <source>
        <strain evidence="2">IBT 24891</strain>
    </source>
</reference>